<proteinExistence type="predicted"/>
<keyword evidence="1" id="KW-0472">Membrane</keyword>
<reference evidence="2 3" key="1">
    <citation type="journal article" date="2020" name="Mol. Biol. Evol.">
        <title>Distinct Expression and Methylation Patterns for Genes with Different Fates following a Single Whole-Genome Duplication in Flowering Plants.</title>
        <authorList>
            <person name="Shi T."/>
            <person name="Rahmani R.S."/>
            <person name="Gugger P.F."/>
            <person name="Wang M."/>
            <person name="Li H."/>
            <person name="Zhang Y."/>
            <person name="Li Z."/>
            <person name="Wang Q."/>
            <person name="Van de Peer Y."/>
            <person name="Marchal K."/>
            <person name="Chen J."/>
        </authorList>
    </citation>
    <scope>NUCLEOTIDE SEQUENCE [LARGE SCALE GENOMIC DNA]</scope>
    <source>
        <tissue evidence="2">Leaf</tissue>
    </source>
</reference>
<dbReference type="Proteomes" id="UP000607653">
    <property type="component" value="Unassembled WGS sequence"/>
</dbReference>
<keyword evidence="1" id="KW-0812">Transmembrane</keyword>
<feature type="transmembrane region" description="Helical" evidence="1">
    <location>
        <begin position="6"/>
        <end position="32"/>
    </location>
</feature>
<protein>
    <submittedName>
        <fullName evidence="2">Uncharacterized protein</fullName>
    </submittedName>
</protein>
<keyword evidence="1" id="KW-1133">Transmembrane helix</keyword>
<organism evidence="2 3">
    <name type="scientific">Nelumbo nucifera</name>
    <name type="common">Sacred lotus</name>
    <dbReference type="NCBI Taxonomy" id="4432"/>
    <lineage>
        <taxon>Eukaryota</taxon>
        <taxon>Viridiplantae</taxon>
        <taxon>Streptophyta</taxon>
        <taxon>Embryophyta</taxon>
        <taxon>Tracheophyta</taxon>
        <taxon>Spermatophyta</taxon>
        <taxon>Magnoliopsida</taxon>
        <taxon>Proteales</taxon>
        <taxon>Nelumbonaceae</taxon>
        <taxon>Nelumbo</taxon>
    </lineage>
</organism>
<evidence type="ECO:0000313" key="2">
    <source>
        <dbReference type="EMBL" id="DAD36675.1"/>
    </source>
</evidence>
<comment type="caution">
    <text evidence="2">The sequence shown here is derived from an EMBL/GenBank/DDBJ whole genome shotgun (WGS) entry which is preliminary data.</text>
</comment>
<dbReference type="EMBL" id="DUZY01000004">
    <property type="protein sequence ID" value="DAD36675.1"/>
    <property type="molecule type" value="Genomic_DNA"/>
</dbReference>
<accession>A0A822YZM6</accession>
<keyword evidence="3" id="KW-1185">Reference proteome</keyword>
<evidence type="ECO:0000313" key="3">
    <source>
        <dbReference type="Proteomes" id="UP000607653"/>
    </source>
</evidence>
<evidence type="ECO:0000256" key="1">
    <source>
        <dbReference type="SAM" id="Phobius"/>
    </source>
</evidence>
<sequence>MVESDFFLCDFCLFVFFFSFFFSYFLHIYALVSRLPMCIYVENI</sequence>
<gene>
    <name evidence="2" type="ORF">HUJ06_007317</name>
</gene>
<dbReference type="AlphaFoldDB" id="A0A822YZM6"/>
<name>A0A822YZM6_NELNU</name>